<proteinExistence type="predicted"/>
<reference evidence="1 2" key="1">
    <citation type="submission" date="2024-04" db="EMBL/GenBank/DDBJ databases">
        <title>Tritrichomonas musculus Genome.</title>
        <authorList>
            <person name="Alves-Ferreira E."/>
            <person name="Grigg M."/>
            <person name="Lorenzi H."/>
            <person name="Galac M."/>
        </authorList>
    </citation>
    <scope>NUCLEOTIDE SEQUENCE [LARGE SCALE GENOMIC DNA]</scope>
    <source>
        <strain evidence="1 2">EAF2021</strain>
    </source>
</reference>
<dbReference type="Gene3D" id="1.25.10.10">
    <property type="entry name" value="Leucine-rich Repeat Variant"/>
    <property type="match status" value="1"/>
</dbReference>
<keyword evidence="2" id="KW-1185">Reference proteome</keyword>
<dbReference type="InterPro" id="IPR011989">
    <property type="entry name" value="ARM-like"/>
</dbReference>
<accession>A0ABR2JXE4</accession>
<gene>
    <name evidence="1" type="ORF">M9Y10_046076</name>
</gene>
<organism evidence="1 2">
    <name type="scientific">Tritrichomonas musculus</name>
    <dbReference type="NCBI Taxonomy" id="1915356"/>
    <lineage>
        <taxon>Eukaryota</taxon>
        <taxon>Metamonada</taxon>
        <taxon>Parabasalia</taxon>
        <taxon>Tritrichomonadida</taxon>
        <taxon>Tritrichomonadidae</taxon>
        <taxon>Tritrichomonas</taxon>
    </lineage>
</organism>
<dbReference type="InterPro" id="IPR016024">
    <property type="entry name" value="ARM-type_fold"/>
</dbReference>
<name>A0ABR2JXE4_9EUKA</name>
<dbReference type="EMBL" id="JAPFFF010000009">
    <property type="protein sequence ID" value="KAK8883426.1"/>
    <property type="molecule type" value="Genomic_DNA"/>
</dbReference>
<dbReference type="Proteomes" id="UP001470230">
    <property type="component" value="Unassembled WGS sequence"/>
</dbReference>
<dbReference type="SUPFAM" id="SSF48371">
    <property type="entry name" value="ARM repeat"/>
    <property type="match status" value="1"/>
</dbReference>
<evidence type="ECO:0000313" key="2">
    <source>
        <dbReference type="Proteomes" id="UP001470230"/>
    </source>
</evidence>
<evidence type="ECO:0000313" key="1">
    <source>
        <dbReference type="EMBL" id="KAK8883426.1"/>
    </source>
</evidence>
<sequence length="510" mass="59299">MDYKENDLNDFALSSHDFGFMLNDEFTIFKKNVSTTRSITFTEIQALIQKTPSNPKTIEKALCSLENNSSYENFKYQEDFLTSGFGEYLVKSLQLQNKYLSILLKITTNLSANMSNRQYACELYKLKLINSLGDLINSLQINQSNISYFLSIVIILKNMSTHGIDVRNSIIDLIPLKKILEATVSDDFAHTAYFKLVCIFFCYLLTYNTYNYKFAKYFPLFRDLYLKNKNSRLGEINNVLSLFTYLPKIGDQNQNIGNNDTNDNDTFNNDGTIDFLKYFDNKDNNDKKKSIIDEIIDFIEDEKYDKIVIRVLYFTYLIIKNGDKYFSKVERKANYYINFLKSSSVVVVYYAANVVRYIMKHEPCYIPTEEFVPDEKKKETKEKMLDIARCLMINARKGNTKQKSLFLKALCTLTKNCSNDCLDELLKHSFVLFLTNFLDDEDESILLLLIKEIDFLSNKEMLISGTQNILNEFLSEGGMDSFQEYLADHKDSSITGQINELLNRVNQNYD</sequence>
<protein>
    <submittedName>
        <fullName evidence="1">Uncharacterized protein</fullName>
    </submittedName>
</protein>
<comment type="caution">
    <text evidence="1">The sequence shown here is derived from an EMBL/GenBank/DDBJ whole genome shotgun (WGS) entry which is preliminary data.</text>
</comment>